<evidence type="ECO:0000313" key="2">
    <source>
        <dbReference type="Proteomes" id="UP000011083"/>
    </source>
</evidence>
<accession>L8GFF4</accession>
<protein>
    <submittedName>
        <fullName evidence="1">Uncharacterized protein</fullName>
    </submittedName>
</protein>
<dbReference type="RefSeq" id="XP_004333828.1">
    <property type="nucleotide sequence ID" value="XM_004333780.1"/>
</dbReference>
<proteinExistence type="predicted"/>
<dbReference type="Proteomes" id="UP000011083">
    <property type="component" value="Unassembled WGS sequence"/>
</dbReference>
<dbReference type="VEuPathDB" id="AmoebaDB:ACA1_363130"/>
<keyword evidence="2" id="KW-1185">Reference proteome</keyword>
<sequence length="252" mass="27539">MLGALDCGADTRACLRPDLHQYHADIHGRIASLADCGTHATTSMGHEYVLAVTCVQHIVSALEQDQGSTSPPPGVVDCLAVVARRPLRPGELMCPTSLEQRLRPPTGYDLVARSAALIERHHTLGEPGWRKSLFIICLTMLGVFESMQRLSDAEAWAADDDDDDQDPFTLRDRLKDEGSQAFAAVARLLGLSWCDSNEDGEDGATNNDKMSWPRACINKFLASGDPTASVLQCRLSATKWFQFRSETLATLP</sequence>
<dbReference type="EMBL" id="KB008147">
    <property type="protein sequence ID" value="ELR11815.1"/>
    <property type="molecule type" value="Genomic_DNA"/>
</dbReference>
<gene>
    <name evidence="1" type="ORF">ACA1_363130</name>
</gene>
<name>L8GFF4_ACACF</name>
<reference evidence="1 2" key="1">
    <citation type="journal article" date="2013" name="Genome Biol.">
        <title>Genome of Acanthamoeba castellanii highlights extensive lateral gene transfer and early evolution of tyrosine kinase signaling.</title>
        <authorList>
            <person name="Clarke M."/>
            <person name="Lohan A.J."/>
            <person name="Liu B."/>
            <person name="Lagkouvardos I."/>
            <person name="Roy S."/>
            <person name="Zafar N."/>
            <person name="Bertelli C."/>
            <person name="Schilde C."/>
            <person name="Kianianmomeni A."/>
            <person name="Burglin T.R."/>
            <person name="Frech C."/>
            <person name="Turcotte B."/>
            <person name="Kopec K.O."/>
            <person name="Synnott J.M."/>
            <person name="Choo C."/>
            <person name="Paponov I."/>
            <person name="Finkler A."/>
            <person name="Soon Heng Tan C."/>
            <person name="Hutchins A.P."/>
            <person name="Weinmeier T."/>
            <person name="Rattei T."/>
            <person name="Chu J.S."/>
            <person name="Gimenez G."/>
            <person name="Irimia M."/>
            <person name="Rigden D.J."/>
            <person name="Fitzpatrick D.A."/>
            <person name="Lorenzo-Morales J."/>
            <person name="Bateman A."/>
            <person name="Chiu C.H."/>
            <person name="Tang P."/>
            <person name="Hegemann P."/>
            <person name="Fromm H."/>
            <person name="Raoult D."/>
            <person name="Greub G."/>
            <person name="Miranda-Saavedra D."/>
            <person name="Chen N."/>
            <person name="Nash P."/>
            <person name="Ginger M.L."/>
            <person name="Horn M."/>
            <person name="Schaap P."/>
            <person name="Caler L."/>
            <person name="Loftus B."/>
        </authorList>
    </citation>
    <scope>NUCLEOTIDE SEQUENCE [LARGE SCALE GENOMIC DNA]</scope>
    <source>
        <strain evidence="1 2">Neff</strain>
    </source>
</reference>
<organism evidence="1 2">
    <name type="scientific">Acanthamoeba castellanii (strain ATCC 30010 / Neff)</name>
    <dbReference type="NCBI Taxonomy" id="1257118"/>
    <lineage>
        <taxon>Eukaryota</taxon>
        <taxon>Amoebozoa</taxon>
        <taxon>Discosea</taxon>
        <taxon>Longamoebia</taxon>
        <taxon>Centramoebida</taxon>
        <taxon>Acanthamoebidae</taxon>
        <taxon>Acanthamoeba</taxon>
    </lineage>
</organism>
<dbReference type="GeneID" id="14912301"/>
<evidence type="ECO:0000313" key="1">
    <source>
        <dbReference type="EMBL" id="ELR11815.1"/>
    </source>
</evidence>
<dbReference type="AlphaFoldDB" id="L8GFF4"/>
<dbReference type="KEGG" id="acan:ACA1_363130"/>